<proteinExistence type="predicted"/>
<gene>
    <name evidence="2" type="ORF">GH810_04720</name>
</gene>
<evidence type="ECO:0000313" key="3">
    <source>
        <dbReference type="Proteomes" id="UP000616595"/>
    </source>
</evidence>
<reference evidence="2" key="1">
    <citation type="submission" date="2019-10" db="EMBL/GenBank/DDBJ databases">
        <authorList>
            <person name="Ross D.E."/>
            <person name="Gulliver D."/>
        </authorList>
    </citation>
    <scope>NUCLEOTIDE SEQUENCE</scope>
    <source>
        <strain evidence="2">DER-2019</strain>
    </source>
</reference>
<dbReference type="EMBL" id="WJBD01000004">
    <property type="protein sequence ID" value="MBC3887608.1"/>
    <property type="molecule type" value="Genomic_DNA"/>
</dbReference>
<dbReference type="Proteomes" id="UP000616595">
    <property type="component" value="Unassembled WGS sequence"/>
</dbReference>
<dbReference type="InterPro" id="IPR010332">
    <property type="entry name" value="ATPase_terminase-su_N"/>
</dbReference>
<evidence type="ECO:0000259" key="1">
    <source>
        <dbReference type="Pfam" id="PF06056"/>
    </source>
</evidence>
<dbReference type="SUPFAM" id="SSF46689">
    <property type="entry name" value="Homeodomain-like"/>
    <property type="match status" value="1"/>
</dbReference>
<reference evidence="2" key="2">
    <citation type="submission" date="2020-10" db="EMBL/GenBank/DDBJ databases">
        <title>Comparative genomics of the Acetobacterium genus.</title>
        <authorList>
            <person name="Marshall C."/>
            <person name="May H."/>
            <person name="Norman S."/>
        </authorList>
    </citation>
    <scope>NUCLEOTIDE SEQUENCE</scope>
    <source>
        <strain evidence="2">DER-2019</strain>
    </source>
</reference>
<organism evidence="2 3">
    <name type="scientific">Acetobacterium paludosum</name>
    <dbReference type="NCBI Taxonomy" id="52693"/>
    <lineage>
        <taxon>Bacteria</taxon>
        <taxon>Bacillati</taxon>
        <taxon>Bacillota</taxon>
        <taxon>Clostridia</taxon>
        <taxon>Eubacteriales</taxon>
        <taxon>Eubacteriaceae</taxon>
        <taxon>Acetobacterium</taxon>
    </lineage>
</organism>
<evidence type="ECO:0000313" key="2">
    <source>
        <dbReference type="EMBL" id="MBC3887608.1"/>
    </source>
</evidence>
<dbReference type="Gene3D" id="1.10.10.60">
    <property type="entry name" value="Homeodomain-like"/>
    <property type="match status" value="1"/>
</dbReference>
<comment type="caution">
    <text evidence="2">The sequence shown here is derived from an EMBL/GenBank/DDBJ whole genome shotgun (WGS) entry which is preliminary data.</text>
</comment>
<dbReference type="OrthoDB" id="9768556at2"/>
<feature type="domain" description="Terminase ATPase subunit N-terminal" evidence="1">
    <location>
        <begin position="8"/>
        <end position="48"/>
    </location>
</feature>
<dbReference type="RefSeq" id="WP_148566604.1">
    <property type="nucleotide sequence ID" value="NZ_RXYA01000005.1"/>
</dbReference>
<keyword evidence="3" id="KW-1185">Reference proteome</keyword>
<dbReference type="Pfam" id="PF06056">
    <property type="entry name" value="Terminase_5"/>
    <property type="match status" value="1"/>
</dbReference>
<accession>A0A923HZY7</accession>
<name>A0A923HZY7_9FIRM</name>
<sequence>MPRAPNEQIKKAKELFDQGKKMVDIAATLGIPEGTIRSWKKRYKWDATL</sequence>
<dbReference type="AlphaFoldDB" id="A0A923HZY7"/>
<protein>
    <submittedName>
        <fullName evidence="2">Transposase</fullName>
    </submittedName>
</protein>
<dbReference type="InterPro" id="IPR009057">
    <property type="entry name" value="Homeodomain-like_sf"/>
</dbReference>